<sequence length="84" mass="9516">MDEIEPMMDYGWCLTSDLFSGMRPDMIPMCSASADSLDPANLSAMSVPSFMCPCEAFTYIFDSEVIDSLCKWMNERAQVYNFIT</sequence>
<evidence type="ECO:0000313" key="2">
    <source>
        <dbReference type="Proteomes" id="UP000324222"/>
    </source>
</evidence>
<dbReference type="Proteomes" id="UP000324222">
    <property type="component" value="Unassembled WGS sequence"/>
</dbReference>
<gene>
    <name evidence="1" type="ORF">E2C01_045709</name>
</gene>
<dbReference type="AlphaFoldDB" id="A0A5B7G361"/>
<organism evidence="1 2">
    <name type="scientific">Portunus trituberculatus</name>
    <name type="common">Swimming crab</name>
    <name type="synonym">Neptunus trituberculatus</name>
    <dbReference type="NCBI Taxonomy" id="210409"/>
    <lineage>
        <taxon>Eukaryota</taxon>
        <taxon>Metazoa</taxon>
        <taxon>Ecdysozoa</taxon>
        <taxon>Arthropoda</taxon>
        <taxon>Crustacea</taxon>
        <taxon>Multicrustacea</taxon>
        <taxon>Malacostraca</taxon>
        <taxon>Eumalacostraca</taxon>
        <taxon>Eucarida</taxon>
        <taxon>Decapoda</taxon>
        <taxon>Pleocyemata</taxon>
        <taxon>Brachyura</taxon>
        <taxon>Eubrachyura</taxon>
        <taxon>Portunoidea</taxon>
        <taxon>Portunidae</taxon>
        <taxon>Portuninae</taxon>
        <taxon>Portunus</taxon>
    </lineage>
</organism>
<name>A0A5B7G361_PORTR</name>
<comment type="caution">
    <text evidence="1">The sequence shown here is derived from an EMBL/GenBank/DDBJ whole genome shotgun (WGS) entry which is preliminary data.</text>
</comment>
<dbReference type="EMBL" id="VSRR010010457">
    <property type="protein sequence ID" value="MPC51855.1"/>
    <property type="molecule type" value="Genomic_DNA"/>
</dbReference>
<proteinExistence type="predicted"/>
<evidence type="ECO:0000313" key="1">
    <source>
        <dbReference type="EMBL" id="MPC51855.1"/>
    </source>
</evidence>
<reference evidence="1 2" key="1">
    <citation type="submission" date="2019-05" db="EMBL/GenBank/DDBJ databases">
        <title>Another draft genome of Portunus trituberculatus and its Hox gene families provides insights of decapod evolution.</title>
        <authorList>
            <person name="Jeong J.-H."/>
            <person name="Song I."/>
            <person name="Kim S."/>
            <person name="Choi T."/>
            <person name="Kim D."/>
            <person name="Ryu S."/>
            <person name="Kim W."/>
        </authorList>
    </citation>
    <scope>NUCLEOTIDE SEQUENCE [LARGE SCALE GENOMIC DNA]</scope>
    <source>
        <tissue evidence="1">Muscle</tissue>
    </source>
</reference>
<accession>A0A5B7G361</accession>
<keyword evidence="2" id="KW-1185">Reference proteome</keyword>
<protein>
    <submittedName>
        <fullName evidence="1">Uncharacterized protein</fullName>
    </submittedName>
</protein>